<evidence type="ECO:0000313" key="3">
    <source>
        <dbReference type="Proteomes" id="UP001283341"/>
    </source>
</evidence>
<proteinExistence type="predicted"/>
<feature type="non-terminal residue" evidence="2">
    <location>
        <position position="320"/>
    </location>
</feature>
<dbReference type="InterPro" id="IPR029058">
    <property type="entry name" value="AB_hydrolase_fold"/>
</dbReference>
<accession>A0AAE0I3J9</accession>
<keyword evidence="2" id="KW-0378">Hydrolase</keyword>
<dbReference type="Gene3D" id="3.40.50.1820">
    <property type="entry name" value="alpha/beta hydrolase"/>
    <property type="match status" value="1"/>
</dbReference>
<organism evidence="2 3">
    <name type="scientific">Apodospora peruviana</name>
    <dbReference type="NCBI Taxonomy" id="516989"/>
    <lineage>
        <taxon>Eukaryota</taxon>
        <taxon>Fungi</taxon>
        <taxon>Dikarya</taxon>
        <taxon>Ascomycota</taxon>
        <taxon>Pezizomycotina</taxon>
        <taxon>Sordariomycetes</taxon>
        <taxon>Sordariomycetidae</taxon>
        <taxon>Sordariales</taxon>
        <taxon>Lasiosphaeriaceae</taxon>
        <taxon>Apodospora</taxon>
    </lineage>
</organism>
<name>A0AAE0I3J9_9PEZI</name>
<dbReference type="GO" id="GO:0016787">
    <property type="term" value="F:hydrolase activity"/>
    <property type="evidence" value="ECO:0007669"/>
    <property type="project" value="UniProtKB-KW"/>
</dbReference>
<dbReference type="EMBL" id="JAUEDM010000004">
    <property type="protein sequence ID" value="KAK3317949.1"/>
    <property type="molecule type" value="Genomic_DNA"/>
</dbReference>
<reference evidence="2" key="1">
    <citation type="journal article" date="2023" name="Mol. Phylogenet. Evol.">
        <title>Genome-scale phylogeny and comparative genomics of the fungal order Sordariales.</title>
        <authorList>
            <person name="Hensen N."/>
            <person name="Bonometti L."/>
            <person name="Westerberg I."/>
            <person name="Brannstrom I.O."/>
            <person name="Guillou S."/>
            <person name="Cros-Aarteil S."/>
            <person name="Calhoun S."/>
            <person name="Haridas S."/>
            <person name="Kuo A."/>
            <person name="Mondo S."/>
            <person name="Pangilinan J."/>
            <person name="Riley R."/>
            <person name="LaButti K."/>
            <person name="Andreopoulos B."/>
            <person name="Lipzen A."/>
            <person name="Chen C."/>
            <person name="Yan M."/>
            <person name="Daum C."/>
            <person name="Ng V."/>
            <person name="Clum A."/>
            <person name="Steindorff A."/>
            <person name="Ohm R.A."/>
            <person name="Martin F."/>
            <person name="Silar P."/>
            <person name="Natvig D.O."/>
            <person name="Lalanne C."/>
            <person name="Gautier V."/>
            <person name="Ament-Velasquez S.L."/>
            <person name="Kruys A."/>
            <person name="Hutchinson M.I."/>
            <person name="Powell A.J."/>
            <person name="Barry K."/>
            <person name="Miller A.N."/>
            <person name="Grigoriev I.V."/>
            <person name="Debuchy R."/>
            <person name="Gladieux P."/>
            <person name="Hiltunen Thoren M."/>
            <person name="Johannesson H."/>
        </authorList>
    </citation>
    <scope>NUCLEOTIDE SEQUENCE</scope>
    <source>
        <strain evidence="2">CBS 118394</strain>
    </source>
</reference>
<gene>
    <name evidence="2" type="ORF">B0H66DRAFT_496350</name>
</gene>
<feature type="domain" description="AB hydrolase-1" evidence="1">
    <location>
        <begin position="28"/>
        <end position="289"/>
    </location>
</feature>
<sequence length="320" mass="35213">MVGGAFKVEAIYCSPISSGHRDRQTLEILVHGATYNKKMWSGLGVGYDYNWQAHATSCGYHTLAIDRLSHSDDRDHPDPINVVQGSLHVEVVHKIIDIIRNDGGPLSRDFQNIVYVGHSFGTAIGVALAARYPNEVNAIIATGFSLTSNGTAMNSAVRLVPAAQVNRRFARLPLGYLCTEDEAGREEIFYSGFYDDSIVRHDYRRQDTATVGELCYFGYAGPAVRFVGPVLAVTGENDQIFCEDETQSCEEKLMAMLDVLFPSSPELSYYVPPNTGHSLMFHYSAPETMAVVHNFLDQYFLVPPGFGVGGRFVDGAQIVV</sequence>
<evidence type="ECO:0000259" key="1">
    <source>
        <dbReference type="Pfam" id="PF12697"/>
    </source>
</evidence>
<keyword evidence="3" id="KW-1185">Reference proteome</keyword>
<comment type="caution">
    <text evidence="2">The sequence shown here is derived from an EMBL/GenBank/DDBJ whole genome shotgun (WGS) entry which is preliminary data.</text>
</comment>
<dbReference type="Proteomes" id="UP001283341">
    <property type="component" value="Unassembled WGS sequence"/>
</dbReference>
<evidence type="ECO:0000313" key="2">
    <source>
        <dbReference type="EMBL" id="KAK3317949.1"/>
    </source>
</evidence>
<dbReference type="Pfam" id="PF12697">
    <property type="entry name" value="Abhydrolase_6"/>
    <property type="match status" value="1"/>
</dbReference>
<reference evidence="2" key="2">
    <citation type="submission" date="2023-06" db="EMBL/GenBank/DDBJ databases">
        <authorList>
            <consortium name="Lawrence Berkeley National Laboratory"/>
            <person name="Haridas S."/>
            <person name="Hensen N."/>
            <person name="Bonometti L."/>
            <person name="Westerberg I."/>
            <person name="Brannstrom I.O."/>
            <person name="Guillou S."/>
            <person name="Cros-Aarteil S."/>
            <person name="Calhoun S."/>
            <person name="Kuo A."/>
            <person name="Mondo S."/>
            <person name="Pangilinan J."/>
            <person name="Riley R."/>
            <person name="Labutti K."/>
            <person name="Andreopoulos B."/>
            <person name="Lipzen A."/>
            <person name="Chen C."/>
            <person name="Yanf M."/>
            <person name="Daum C."/>
            <person name="Ng V."/>
            <person name="Clum A."/>
            <person name="Steindorff A."/>
            <person name="Ohm R."/>
            <person name="Martin F."/>
            <person name="Silar P."/>
            <person name="Natvig D."/>
            <person name="Lalanne C."/>
            <person name="Gautier V."/>
            <person name="Ament-Velasquez S.L."/>
            <person name="Kruys A."/>
            <person name="Hutchinson M.I."/>
            <person name="Powell A.J."/>
            <person name="Barry K."/>
            <person name="Miller A.N."/>
            <person name="Grigoriev I.V."/>
            <person name="Debuchy R."/>
            <person name="Gladieux P."/>
            <person name="Thoren M.H."/>
            <person name="Johannesson H."/>
        </authorList>
    </citation>
    <scope>NUCLEOTIDE SEQUENCE</scope>
    <source>
        <strain evidence="2">CBS 118394</strain>
    </source>
</reference>
<dbReference type="InterPro" id="IPR000073">
    <property type="entry name" value="AB_hydrolase_1"/>
</dbReference>
<protein>
    <submittedName>
        <fullName evidence="2">Alpha/Beta hydrolase protein</fullName>
    </submittedName>
</protein>
<dbReference type="AlphaFoldDB" id="A0AAE0I3J9"/>
<dbReference type="SUPFAM" id="SSF53474">
    <property type="entry name" value="alpha/beta-Hydrolases"/>
    <property type="match status" value="1"/>
</dbReference>